<dbReference type="AlphaFoldDB" id="A0A9J6DHM0"/>
<dbReference type="Proteomes" id="UP000821866">
    <property type="component" value="Chromosome 7"/>
</dbReference>
<reference evidence="2" key="2">
    <citation type="submission" date="2021-09" db="EMBL/GenBank/DDBJ databases">
        <authorList>
            <person name="Jia N."/>
            <person name="Wang J."/>
            <person name="Shi W."/>
            <person name="Du L."/>
            <person name="Sun Y."/>
            <person name="Zhan W."/>
            <person name="Jiang J."/>
            <person name="Wang Q."/>
            <person name="Zhang B."/>
            <person name="Ji P."/>
            <person name="Sakyi L.B."/>
            <person name="Cui X."/>
            <person name="Yuan T."/>
            <person name="Jiang B."/>
            <person name="Yang W."/>
            <person name="Lam T.T.-Y."/>
            <person name="Chang Q."/>
            <person name="Ding S."/>
            <person name="Wang X."/>
            <person name="Zhu J."/>
            <person name="Ruan X."/>
            <person name="Zhao L."/>
            <person name="Wei J."/>
            <person name="Que T."/>
            <person name="Du C."/>
            <person name="Cheng J."/>
            <person name="Dai P."/>
            <person name="Han X."/>
            <person name="Huang E."/>
            <person name="Gao Y."/>
            <person name="Liu J."/>
            <person name="Shao H."/>
            <person name="Ye R."/>
            <person name="Li L."/>
            <person name="Wei W."/>
            <person name="Wang X."/>
            <person name="Wang C."/>
            <person name="Huo Q."/>
            <person name="Li W."/>
            <person name="Guo W."/>
            <person name="Chen H."/>
            <person name="Chen S."/>
            <person name="Zhou L."/>
            <person name="Zhou L."/>
            <person name="Ni X."/>
            <person name="Tian J."/>
            <person name="Zhou Y."/>
            <person name="Sheng Y."/>
            <person name="Liu T."/>
            <person name="Pan Y."/>
            <person name="Xia L."/>
            <person name="Li J."/>
            <person name="Zhao F."/>
            <person name="Cao W."/>
        </authorList>
    </citation>
    <scope>NUCLEOTIDE SEQUENCE</scope>
    <source>
        <strain evidence="2">Rmic-2018</strain>
        <tissue evidence="2">Larvae</tissue>
    </source>
</reference>
<keyword evidence="3" id="KW-1185">Reference proteome</keyword>
<evidence type="ECO:0000313" key="2">
    <source>
        <dbReference type="EMBL" id="KAH8021716.1"/>
    </source>
</evidence>
<organism evidence="2 3">
    <name type="scientific">Rhipicephalus microplus</name>
    <name type="common">Cattle tick</name>
    <name type="synonym">Boophilus microplus</name>
    <dbReference type="NCBI Taxonomy" id="6941"/>
    <lineage>
        <taxon>Eukaryota</taxon>
        <taxon>Metazoa</taxon>
        <taxon>Ecdysozoa</taxon>
        <taxon>Arthropoda</taxon>
        <taxon>Chelicerata</taxon>
        <taxon>Arachnida</taxon>
        <taxon>Acari</taxon>
        <taxon>Parasitiformes</taxon>
        <taxon>Ixodida</taxon>
        <taxon>Ixodoidea</taxon>
        <taxon>Ixodidae</taxon>
        <taxon>Rhipicephalinae</taxon>
        <taxon>Rhipicephalus</taxon>
        <taxon>Boophilus</taxon>
    </lineage>
</organism>
<gene>
    <name evidence="2" type="ORF">HPB51_016380</name>
</gene>
<evidence type="ECO:0000313" key="3">
    <source>
        <dbReference type="Proteomes" id="UP000821866"/>
    </source>
</evidence>
<reference evidence="2" key="1">
    <citation type="journal article" date="2020" name="Cell">
        <title>Large-Scale Comparative Analyses of Tick Genomes Elucidate Their Genetic Diversity and Vector Capacities.</title>
        <authorList>
            <consortium name="Tick Genome and Microbiome Consortium (TIGMIC)"/>
            <person name="Jia N."/>
            <person name="Wang J."/>
            <person name="Shi W."/>
            <person name="Du L."/>
            <person name="Sun Y."/>
            <person name="Zhan W."/>
            <person name="Jiang J.F."/>
            <person name="Wang Q."/>
            <person name="Zhang B."/>
            <person name="Ji P."/>
            <person name="Bell-Sakyi L."/>
            <person name="Cui X.M."/>
            <person name="Yuan T.T."/>
            <person name="Jiang B.G."/>
            <person name="Yang W.F."/>
            <person name="Lam T.T."/>
            <person name="Chang Q.C."/>
            <person name="Ding S.J."/>
            <person name="Wang X.J."/>
            <person name="Zhu J.G."/>
            <person name="Ruan X.D."/>
            <person name="Zhao L."/>
            <person name="Wei J.T."/>
            <person name="Ye R.Z."/>
            <person name="Que T.C."/>
            <person name="Du C.H."/>
            <person name="Zhou Y.H."/>
            <person name="Cheng J.X."/>
            <person name="Dai P.F."/>
            <person name="Guo W.B."/>
            <person name="Han X.H."/>
            <person name="Huang E.J."/>
            <person name="Li L.F."/>
            <person name="Wei W."/>
            <person name="Gao Y.C."/>
            <person name="Liu J.Z."/>
            <person name="Shao H.Z."/>
            <person name="Wang X."/>
            <person name="Wang C.C."/>
            <person name="Yang T.C."/>
            <person name="Huo Q.B."/>
            <person name="Li W."/>
            <person name="Chen H.Y."/>
            <person name="Chen S.E."/>
            <person name="Zhou L.G."/>
            <person name="Ni X.B."/>
            <person name="Tian J.H."/>
            <person name="Sheng Y."/>
            <person name="Liu T."/>
            <person name="Pan Y.S."/>
            <person name="Xia L.Y."/>
            <person name="Li J."/>
            <person name="Zhao F."/>
            <person name="Cao W.C."/>
        </authorList>
    </citation>
    <scope>NUCLEOTIDE SEQUENCE</scope>
    <source>
        <strain evidence="2">Rmic-2018</strain>
    </source>
</reference>
<comment type="caution">
    <text evidence="2">The sequence shown here is derived from an EMBL/GenBank/DDBJ whole genome shotgun (WGS) entry which is preliminary data.</text>
</comment>
<feature type="region of interest" description="Disordered" evidence="1">
    <location>
        <begin position="42"/>
        <end position="61"/>
    </location>
</feature>
<name>A0A9J6DHM0_RHIMP</name>
<protein>
    <submittedName>
        <fullName evidence="2">Uncharacterized protein</fullName>
    </submittedName>
</protein>
<dbReference type="EMBL" id="JABSTU010000009">
    <property type="protein sequence ID" value="KAH8021716.1"/>
    <property type="molecule type" value="Genomic_DNA"/>
</dbReference>
<accession>A0A9J6DHM0</accession>
<sequence length="198" mass="21999">MALGHLSTHRATKLALGPSVRFMSAAAQLTADHLDDIHYSEQAADQGRPGKRPPVPSQDGVTAHAEAALGTVRHGPVVPPMRGHGRNHPTYPDGLPATRSEGPTQDNLAEYLGLPDDPVDTRVEHTESAKRRLKLWDRLCWQVDKHPDSVQRNEGPTEISKRRRRHWIDLAEGTFPLVAKRAIYYQTFLSSNSKVENV</sequence>
<evidence type="ECO:0000256" key="1">
    <source>
        <dbReference type="SAM" id="MobiDB-lite"/>
    </source>
</evidence>
<proteinExistence type="predicted"/>